<evidence type="ECO:0000313" key="2">
    <source>
        <dbReference type="Proteomes" id="UP000054408"/>
    </source>
</evidence>
<organism evidence="1 2">
    <name type="scientific">Thecamonas trahens ATCC 50062</name>
    <dbReference type="NCBI Taxonomy" id="461836"/>
    <lineage>
        <taxon>Eukaryota</taxon>
        <taxon>Apusozoa</taxon>
        <taxon>Apusomonadida</taxon>
        <taxon>Apusomonadidae</taxon>
        <taxon>Thecamonas</taxon>
    </lineage>
</organism>
<sequence length="284" mass="30661">MREGSLQIDAGVDWFTLITPPTTPLAELRTPGVHPALGLVHCAAAYAGARRLDAAIFGLMEIADAASESTFSRVWQLAASAREFLMLSPAGVRLLIARHPVHRMLAAYAERHVLFNDNEESLDARCVALGLPAGASCPPALEELALDEFAARVAAALSAPPAVWDAAWLWAPAVAVGNAWDLLHAYEHVVDYDDLDNGLECILSQLEVRLMRREPALRYLYASGWQRQPLPPPPPPAAAAVALACASSAKPQSCVHSALATIARLYRKDFLAFSLQLGWETLDV</sequence>
<dbReference type="EMBL" id="GL349453">
    <property type="protein sequence ID" value="KNC49119.1"/>
    <property type="molecule type" value="Genomic_DNA"/>
</dbReference>
<dbReference type="Proteomes" id="UP000054408">
    <property type="component" value="Unassembled WGS sequence"/>
</dbReference>
<protein>
    <submittedName>
        <fullName evidence="1">Uncharacterized protein</fullName>
    </submittedName>
</protein>
<name>A0A0L0D9V8_THETB</name>
<gene>
    <name evidence="1" type="ORF">AMSG_05089</name>
</gene>
<keyword evidence="2" id="KW-1185">Reference proteome</keyword>
<dbReference type="RefSeq" id="XP_013758147.1">
    <property type="nucleotide sequence ID" value="XM_013902693.1"/>
</dbReference>
<accession>A0A0L0D9V8</accession>
<proteinExistence type="predicted"/>
<dbReference type="AlphaFoldDB" id="A0A0L0D9V8"/>
<evidence type="ECO:0000313" key="1">
    <source>
        <dbReference type="EMBL" id="KNC49119.1"/>
    </source>
</evidence>
<reference evidence="1 2" key="1">
    <citation type="submission" date="2010-05" db="EMBL/GenBank/DDBJ databases">
        <title>The Genome Sequence of Thecamonas trahens ATCC 50062.</title>
        <authorList>
            <consortium name="The Broad Institute Genome Sequencing Platform"/>
            <person name="Russ C."/>
            <person name="Cuomo C."/>
            <person name="Shea T."/>
            <person name="Young S.K."/>
            <person name="Zeng Q."/>
            <person name="Koehrsen M."/>
            <person name="Haas B."/>
            <person name="Borodovsky M."/>
            <person name="Guigo R."/>
            <person name="Alvarado L."/>
            <person name="Berlin A."/>
            <person name="Bochicchio J."/>
            <person name="Borenstein D."/>
            <person name="Chapman S."/>
            <person name="Chen Z."/>
            <person name="Freedman E."/>
            <person name="Gellesch M."/>
            <person name="Goldberg J."/>
            <person name="Griggs A."/>
            <person name="Gujja S."/>
            <person name="Heilman E."/>
            <person name="Heiman D."/>
            <person name="Hepburn T."/>
            <person name="Howarth C."/>
            <person name="Jen D."/>
            <person name="Larson L."/>
            <person name="Mehta T."/>
            <person name="Park D."/>
            <person name="Pearson M."/>
            <person name="Roberts A."/>
            <person name="Saif S."/>
            <person name="Shenoy N."/>
            <person name="Sisk P."/>
            <person name="Stolte C."/>
            <person name="Sykes S."/>
            <person name="Thomson T."/>
            <person name="Walk T."/>
            <person name="White J."/>
            <person name="Yandava C."/>
            <person name="Burger G."/>
            <person name="Gray M.W."/>
            <person name="Holland P.W.H."/>
            <person name="King N."/>
            <person name="Lang F.B.F."/>
            <person name="Roger A.J."/>
            <person name="Ruiz-Trillo I."/>
            <person name="Lander E."/>
            <person name="Nusbaum C."/>
        </authorList>
    </citation>
    <scope>NUCLEOTIDE SEQUENCE [LARGE SCALE GENOMIC DNA]</scope>
    <source>
        <strain evidence="1 2">ATCC 50062</strain>
    </source>
</reference>
<dbReference type="GeneID" id="25564577"/>